<protein>
    <recommendedName>
        <fullName evidence="1">Electron transfer flavoprotein alpha/beta-subunit N-terminal domain-containing protein</fullName>
    </recommendedName>
</protein>
<accession>A0A382DQV7</accession>
<feature type="domain" description="Electron transfer flavoprotein alpha/beta-subunit N-terminal" evidence="1">
    <location>
        <begin position="26"/>
        <end position="218"/>
    </location>
</feature>
<dbReference type="InterPro" id="IPR014729">
    <property type="entry name" value="Rossmann-like_a/b/a_fold"/>
</dbReference>
<evidence type="ECO:0000313" key="2">
    <source>
        <dbReference type="EMBL" id="SVB40023.1"/>
    </source>
</evidence>
<dbReference type="SMART" id="SM00893">
    <property type="entry name" value="ETF"/>
    <property type="match status" value="1"/>
</dbReference>
<dbReference type="Gene3D" id="3.40.50.620">
    <property type="entry name" value="HUPs"/>
    <property type="match status" value="1"/>
</dbReference>
<proteinExistence type="predicted"/>
<dbReference type="InterPro" id="IPR033948">
    <property type="entry name" value="ETF_beta_N"/>
</dbReference>
<dbReference type="EMBL" id="UINC01040321">
    <property type="protein sequence ID" value="SVB40023.1"/>
    <property type="molecule type" value="Genomic_DNA"/>
</dbReference>
<sequence length="264" mass="29144">MKILVCVKEVIDPEVPVSSIDIDSNGWKFAPKQGVSTVLNGFDENAIEAALQLKESIDDVEITVLSLGKDFSMDVIKKPLSMGCQNLFLVKDDILETSDPFIIVNVLYETINKIGPFDLILCGRHASDWDNAQVPIGLAEKLNLDSVTLAKSIECNNNAITIERVISGATEVVKSELPVLVTVSNEYGEPRYPNLRGIMAAGKIQPQFFSLDDLGISPDDINNINEITDIYIPEKNSNCEFVEGEDEYDIGRNLALKLRDNNLI</sequence>
<dbReference type="CDD" id="cd01714">
    <property type="entry name" value="ETF_beta"/>
    <property type="match status" value="1"/>
</dbReference>
<reference evidence="2" key="1">
    <citation type="submission" date="2018-05" db="EMBL/GenBank/DDBJ databases">
        <authorList>
            <person name="Lanie J.A."/>
            <person name="Ng W.-L."/>
            <person name="Kazmierczak K.M."/>
            <person name="Andrzejewski T.M."/>
            <person name="Davidsen T.M."/>
            <person name="Wayne K.J."/>
            <person name="Tettelin H."/>
            <person name="Glass J.I."/>
            <person name="Rusch D."/>
            <person name="Podicherti R."/>
            <person name="Tsui H.-C.T."/>
            <person name="Winkler M.E."/>
        </authorList>
    </citation>
    <scope>NUCLEOTIDE SEQUENCE</scope>
</reference>
<dbReference type="AlphaFoldDB" id="A0A382DQV7"/>
<dbReference type="GO" id="GO:0009055">
    <property type="term" value="F:electron transfer activity"/>
    <property type="evidence" value="ECO:0007669"/>
    <property type="project" value="InterPro"/>
</dbReference>
<dbReference type="SUPFAM" id="SSF52402">
    <property type="entry name" value="Adenine nucleotide alpha hydrolases-like"/>
    <property type="match status" value="1"/>
</dbReference>
<dbReference type="InterPro" id="IPR014730">
    <property type="entry name" value="ETF_a/b_N"/>
</dbReference>
<organism evidence="2">
    <name type="scientific">marine metagenome</name>
    <dbReference type="NCBI Taxonomy" id="408172"/>
    <lineage>
        <taxon>unclassified sequences</taxon>
        <taxon>metagenomes</taxon>
        <taxon>ecological metagenomes</taxon>
    </lineage>
</organism>
<dbReference type="Pfam" id="PF01012">
    <property type="entry name" value="ETF"/>
    <property type="match status" value="1"/>
</dbReference>
<dbReference type="PANTHER" id="PTHR21294">
    <property type="entry name" value="ELECTRON TRANSFER FLAVOPROTEIN BETA-SUBUNIT"/>
    <property type="match status" value="1"/>
</dbReference>
<evidence type="ECO:0000259" key="1">
    <source>
        <dbReference type="SMART" id="SM00893"/>
    </source>
</evidence>
<dbReference type="PIRSF" id="PIRSF000090">
    <property type="entry name" value="Beta-ETF"/>
    <property type="match status" value="1"/>
</dbReference>
<gene>
    <name evidence="2" type="ORF">METZ01_LOCUS192877</name>
</gene>
<dbReference type="InterPro" id="IPR012255">
    <property type="entry name" value="ETF_b"/>
</dbReference>
<name>A0A382DQV7_9ZZZZ</name>